<dbReference type="Pfam" id="PF13413">
    <property type="entry name" value="HTH_25"/>
    <property type="match status" value="1"/>
</dbReference>
<accession>A0A919QII9</accession>
<evidence type="ECO:0000256" key="2">
    <source>
        <dbReference type="SAM" id="Phobius"/>
    </source>
</evidence>
<keyword evidence="2" id="KW-0472">Membrane</keyword>
<dbReference type="EMBL" id="BOOA01000148">
    <property type="protein sequence ID" value="GIH29684.1"/>
    <property type="molecule type" value="Genomic_DNA"/>
</dbReference>
<sequence>MSIGATLSGARQSARLSVSELSELTRIREAVIDAVERDDFSSCGGDFYARGHLRALAKALGQDPDVIVREFDETHAGKQGPVSATEFFKCDNPIKLYERPKANWTMAMAAALGVVLVFGLIRIMGSTDAPVKSVAKVAPAAPKAQAKPAVPVTRPVTAVADLVTVKISATNAAWVKVRDVNNKILYQGMISTGDSETFRTRKKIKLTFRDAGAVRLEVNGKDLGAPGRTGEKVRRSFGPGVPSPR</sequence>
<keyword evidence="5" id="KW-1185">Reference proteome</keyword>
<evidence type="ECO:0000313" key="5">
    <source>
        <dbReference type="Proteomes" id="UP000640052"/>
    </source>
</evidence>
<name>A0A919QII9_9ACTN</name>
<dbReference type="AlphaFoldDB" id="A0A919QII9"/>
<gene>
    <name evidence="4" type="ORF">Aph01nite_79940</name>
</gene>
<dbReference type="PANTHER" id="PTHR34475:SF1">
    <property type="entry name" value="CYTOSKELETON PROTEIN RODZ"/>
    <property type="match status" value="1"/>
</dbReference>
<keyword evidence="2" id="KW-0812">Transmembrane</keyword>
<dbReference type="InterPro" id="IPR010982">
    <property type="entry name" value="Lambda_DNA-bd_dom_sf"/>
</dbReference>
<dbReference type="Gene3D" id="1.10.260.40">
    <property type="entry name" value="lambda repressor-like DNA-binding domains"/>
    <property type="match status" value="1"/>
</dbReference>
<evidence type="ECO:0000259" key="3">
    <source>
        <dbReference type="Pfam" id="PF13464"/>
    </source>
</evidence>
<dbReference type="Proteomes" id="UP000640052">
    <property type="component" value="Unassembled WGS sequence"/>
</dbReference>
<feature type="region of interest" description="Disordered" evidence="1">
    <location>
        <begin position="221"/>
        <end position="245"/>
    </location>
</feature>
<dbReference type="InterPro" id="IPR025194">
    <property type="entry name" value="RodZ-like_C"/>
</dbReference>
<dbReference type="Pfam" id="PF13464">
    <property type="entry name" value="RodZ_C"/>
    <property type="match status" value="1"/>
</dbReference>
<organism evidence="4 5">
    <name type="scientific">Acrocarpospora phusangensis</name>
    <dbReference type="NCBI Taxonomy" id="1070424"/>
    <lineage>
        <taxon>Bacteria</taxon>
        <taxon>Bacillati</taxon>
        <taxon>Actinomycetota</taxon>
        <taxon>Actinomycetes</taxon>
        <taxon>Streptosporangiales</taxon>
        <taxon>Streptosporangiaceae</taxon>
        <taxon>Acrocarpospora</taxon>
    </lineage>
</organism>
<feature type="transmembrane region" description="Helical" evidence="2">
    <location>
        <begin position="104"/>
        <end position="124"/>
    </location>
</feature>
<keyword evidence="2" id="KW-1133">Transmembrane helix</keyword>
<dbReference type="SUPFAM" id="SSF47413">
    <property type="entry name" value="lambda repressor-like DNA-binding domains"/>
    <property type="match status" value="1"/>
</dbReference>
<reference evidence="4" key="1">
    <citation type="submission" date="2021-01" db="EMBL/GenBank/DDBJ databases">
        <title>Whole genome shotgun sequence of Acrocarpospora phusangensis NBRC 108782.</title>
        <authorList>
            <person name="Komaki H."/>
            <person name="Tamura T."/>
        </authorList>
    </citation>
    <scope>NUCLEOTIDE SEQUENCE</scope>
    <source>
        <strain evidence="4">NBRC 108782</strain>
    </source>
</reference>
<dbReference type="GO" id="GO:0003677">
    <property type="term" value="F:DNA binding"/>
    <property type="evidence" value="ECO:0007669"/>
    <property type="project" value="InterPro"/>
</dbReference>
<comment type="caution">
    <text evidence="4">The sequence shown here is derived from an EMBL/GenBank/DDBJ whole genome shotgun (WGS) entry which is preliminary data.</text>
</comment>
<feature type="domain" description="Cytoskeleton protein RodZ-like C-terminal" evidence="3">
    <location>
        <begin position="167"/>
        <end position="235"/>
    </location>
</feature>
<dbReference type="InterPro" id="IPR050400">
    <property type="entry name" value="Bact_Cytoskel_RodZ"/>
</dbReference>
<dbReference type="RefSeq" id="WP_275419364.1">
    <property type="nucleotide sequence ID" value="NZ_BOOA01000148.1"/>
</dbReference>
<evidence type="ECO:0000256" key="1">
    <source>
        <dbReference type="SAM" id="MobiDB-lite"/>
    </source>
</evidence>
<evidence type="ECO:0000313" key="4">
    <source>
        <dbReference type="EMBL" id="GIH29684.1"/>
    </source>
</evidence>
<dbReference type="PANTHER" id="PTHR34475">
    <property type="match status" value="1"/>
</dbReference>
<proteinExistence type="predicted"/>
<protein>
    <submittedName>
        <fullName evidence="4">Membrane protein</fullName>
    </submittedName>
</protein>